<evidence type="ECO:0000256" key="1">
    <source>
        <dbReference type="ARBA" id="ARBA00004651"/>
    </source>
</evidence>
<sequence>MEVLEAANYGLLSILPPLIAIVLALITKEVIMSLLTGILVGSLIYTNGNVIEMVVTSFEVMGEKMGENVYILIFLALLGALVAIVTRGGGSAAYGEMAASKIKTRRGATLATSALGGLIFIDDYFNCLTVGTVMKPLTDKHRISRAKLAYLIDATAAPICIIAPVSSWGASVATYIQDAGAGNGMTTFIKIIPYNLYAILTIVMVIIVCLSKVNFGPMARYEKNAIERGDLFSGNEIIVTEDKTEKKKGKVIDLVIPIVSLMVFTVLAMAYTGGGLTGENSFFASFGESNSSLSLVIGSFGALVLTFIQYSIRRILSFRQFVDEISEGIKSMVPAFTILILAWTISGICSTDYLNTGGYVGNLVKDASFPIFILPVMVFVIAGFLGFATGTSWGTMALLIPIGVAICSSETTRALLYPVLGSILAGAVYGDHISPISDTTILSSTGAGCNHMDHVSTQLVYASVVAACCICGYLLMGVMKSAVVPFIISLGLLIVAIIVLNKAATKKDPIDYSNVNN</sequence>
<feature type="transmembrane region" description="Helical" evidence="6">
    <location>
        <begin position="292"/>
        <end position="312"/>
    </location>
</feature>
<feature type="transmembrane region" description="Helical" evidence="6">
    <location>
        <begin position="196"/>
        <end position="215"/>
    </location>
</feature>
<dbReference type="Proteomes" id="UP000184038">
    <property type="component" value="Unassembled WGS sequence"/>
</dbReference>
<feature type="transmembrane region" description="Helical" evidence="6">
    <location>
        <begin position="482"/>
        <end position="500"/>
    </location>
</feature>
<gene>
    <name evidence="8" type="ORF">SAMN02746066_03680</name>
</gene>
<organism evidence="8 9">
    <name type="scientific">Anaerosporobacter mobilis DSM 15930</name>
    <dbReference type="NCBI Taxonomy" id="1120996"/>
    <lineage>
        <taxon>Bacteria</taxon>
        <taxon>Bacillati</taxon>
        <taxon>Bacillota</taxon>
        <taxon>Clostridia</taxon>
        <taxon>Lachnospirales</taxon>
        <taxon>Lachnospiraceae</taxon>
        <taxon>Anaerosporobacter</taxon>
    </lineage>
</organism>
<keyword evidence="2" id="KW-1003">Cell membrane</keyword>
<dbReference type="RefSeq" id="WP_073290015.1">
    <property type="nucleotide sequence ID" value="NZ_FRCP01000020.1"/>
</dbReference>
<evidence type="ECO:0000256" key="6">
    <source>
        <dbReference type="SAM" id="Phobius"/>
    </source>
</evidence>
<dbReference type="AlphaFoldDB" id="A0A1M7M9P2"/>
<dbReference type="STRING" id="1120996.SAMN02746066_03680"/>
<feature type="transmembrane region" description="Helical" evidence="6">
    <location>
        <begin position="71"/>
        <end position="95"/>
    </location>
</feature>
<dbReference type="EMBL" id="FRCP01000020">
    <property type="protein sequence ID" value="SHM87434.1"/>
    <property type="molecule type" value="Genomic_DNA"/>
</dbReference>
<keyword evidence="3 6" id="KW-0812">Transmembrane</keyword>
<evidence type="ECO:0000313" key="8">
    <source>
        <dbReference type="EMBL" id="SHM87434.1"/>
    </source>
</evidence>
<evidence type="ECO:0000313" key="9">
    <source>
        <dbReference type="Proteomes" id="UP000184038"/>
    </source>
</evidence>
<dbReference type="GO" id="GO:0005886">
    <property type="term" value="C:plasma membrane"/>
    <property type="evidence" value="ECO:0007669"/>
    <property type="project" value="UniProtKB-SubCell"/>
</dbReference>
<evidence type="ECO:0000259" key="7">
    <source>
        <dbReference type="Pfam" id="PF03553"/>
    </source>
</evidence>
<dbReference type="PANTHER" id="PTHR43478">
    <property type="entry name" value="NA+/H+ ANTIPORTER-RELATED"/>
    <property type="match status" value="1"/>
</dbReference>
<name>A0A1M7M9P2_9FIRM</name>
<evidence type="ECO:0000256" key="3">
    <source>
        <dbReference type="ARBA" id="ARBA00022692"/>
    </source>
</evidence>
<keyword evidence="9" id="KW-1185">Reference proteome</keyword>
<keyword evidence="5 6" id="KW-0472">Membrane</keyword>
<protein>
    <submittedName>
        <fullName evidence="8">Na+/H+ antiporter NhaC</fullName>
    </submittedName>
</protein>
<accession>A0A1M7M9P2</accession>
<feature type="transmembrane region" description="Helical" evidence="6">
    <location>
        <begin position="150"/>
        <end position="176"/>
    </location>
</feature>
<feature type="transmembrane region" description="Helical" evidence="6">
    <location>
        <begin position="6"/>
        <end position="26"/>
    </location>
</feature>
<feature type="transmembrane region" description="Helical" evidence="6">
    <location>
        <begin position="459"/>
        <end position="476"/>
    </location>
</feature>
<evidence type="ECO:0000256" key="2">
    <source>
        <dbReference type="ARBA" id="ARBA00022475"/>
    </source>
</evidence>
<feature type="transmembrane region" description="Helical" evidence="6">
    <location>
        <begin position="251"/>
        <end position="272"/>
    </location>
</feature>
<feature type="transmembrane region" description="Helical" evidence="6">
    <location>
        <begin position="33"/>
        <end position="51"/>
    </location>
</feature>
<feature type="transmembrane region" description="Helical" evidence="6">
    <location>
        <begin position="333"/>
        <end position="355"/>
    </location>
</feature>
<dbReference type="Pfam" id="PF03553">
    <property type="entry name" value="Na_H_antiporter"/>
    <property type="match status" value="1"/>
</dbReference>
<evidence type="ECO:0000256" key="4">
    <source>
        <dbReference type="ARBA" id="ARBA00022989"/>
    </source>
</evidence>
<comment type="subcellular location">
    <subcellularLocation>
        <location evidence="1">Cell membrane</location>
        <topology evidence="1">Multi-pass membrane protein</topology>
    </subcellularLocation>
</comment>
<proteinExistence type="predicted"/>
<evidence type="ECO:0000256" key="5">
    <source>
        <dbReference type="ARBA" id="ARBA00023136"/>
    </source>
</evidence>
<dbReference type="OrthoDB" id="9762978at2"/>
<reference evidence="8 9" key="1">
    <citation type="submission" date="2016-11" db="EMBL/GenBank/DDBJ databases">
        <authorList>
            <person name="Jaros S."/>
            <person name="Januszkiewicz K."/>
            <person name="Wedrychowicz H."/>
        </authorList>
    </citation>
    <scope>NUCLEOTIDE SEQUENCE [LARGE SCALE GENOMIC DNA]</scope>
    <source>
        <strain evidence="8 9">DSM 15930</strain>
    </source>
</reference>
<dbReference type="InterPro" id="IPR018461">
    <property type="entry name" value="Na/H_Antiport_NhaC-like_C"/>
</dbReference>
<feature type="domain" description="Na+/H+ antiporter NhaC-like C-terminal" evidence="7">
    <location>
        <begin position="160"/>
        <end position="478"/>
    </location>
</feature>
<keyword evidence="4 6" id="KW-1133">Transmembrane helix</keyword>
<dbReference type="PANTHER" id="PTHR43478:SF1">
    <property type="entry name" value="NA+_H+ ANTIPORTER NHAC-LIKE C-TERMINAL DOMAIN-CONTAINING PROTEIN"/>
    <property type="match status" value="1"/>
</dbReference>
<feature type="transmembrane region" description="Helical" evidence="6">
    <location>
        <begin position="367"/>
        <end position="388"/>
    </location>
</feature>